<dbReference type="Pfam" id="PF13857">
    <property type="entry name" value="Ank_5"/>
    <property type="match status" value="1"/>
</dbReference>
<feature type="repeat" description="ANK" evidence="1">
    <location>
        <begin position="39"/>
        <end position="71"/>
    </location>
</feature>
<dbReference type="AlphaFoldDB" id="A0A815J8P6"/>
<reference evidence="4" key="1">
    <citation type="submission" date="2021-02" db="EMBL/GenBank/DDBJ databases">
        <authorList>
            <person name="Nowell W R."/>
        </authorList>
    </citation>
    <scope>NUCLEOTIDE SEQUENCE</scope>
</reference>
<dbReference type="PROSITE" id="PS50297">
    <property type="entry name" value="ANK_REP_REGION"/>
    <property type="match status" value="1"/>
</dbReference>
<dbReference type="Pfam" id="PF03496">
    <property type="entry name" value="ADPrib_exo_Tox"/>
    <property type="match status" value="1"/>
</dbReference>
<evidence type="ECO:0000313" key="7">
    <source>
        <dbReference type="Proteomes" id="UP000663829"/>
    </source>
</evidence>
<dbReference type="SUPFAM" id="SSF48403">
    <property type="entry name" value="Ankyrin repeat"/>
    <property type="match status" value="1"/>
</dbReference>
<dbReference type="EMBL" id="CAJOBC010077771">
    <property type="protein sequence ID" value="CAF4264266.1"/>
    <property type="molecule type" value="Genomic_DNA"/>
</dbReference>
<dbReference type="Proteomes" id="UP000663829">
    <property type="component" value="Unassembled WGS sequence"/>
</dbReference>
<evidence type="ECO:0000313" key="5">
    <source>
        <dbReference type="EMBL" id="CAF3858009.1"/>
    </source>
</evidence>
<evidence type="ECO:0000259" key="2">
    <source>
        <dbReference type="Pfam" id="PF03496"/>
    </source>
</evidence>
<accession>A0A815J8P6</accession>
<dbReference type="EMBL" id="CAJNOQ010016110">
    <property type="protein sequence ID" value="CAF1374736.1"/>
    <property type="molecule type" value="Genomic_DNA"/>
</dbReference>
<dbReference type="PROSITE" id="PS50088">
    <property type="entry name" value="ANK_REPEAT"/>
    <property type="match status" value="1"/>
</dbReference>
<organism evidence="4 7">
    <name type="scientific">Didymodactylos carnosus</name>
    <dbReference type="NCBI Taxonomy" id="1234261"/>
    <lineage>
        <taxon>Eukaryota</taxon>
        <taxon>Metazoa</taxon>
        <taxon>Spiralia</taxon>
        <taxon>Gnathifera</taxon>
        <taxon>Rotifera</taxon>
        <taxon>Eurotatoria</taxon>
        <taxon>Bdelloidea</taxon>
        <taxon>Philodinida</taxon>
        <taxon>Philodinidae</taxon>
        <taxon>Didymodactylos</taxon>
    </lineage>
</organism>
<protein>
    <recommendedName>
        <fullName evidence="2">ADP ribosyltransferase domain-containing protein</fullName>
    </recommendedName>
</protein>
<evidence type="ECO:0000313" key="3">
    <source>
        <dbReference type="EMBL" id="CAF1096490.1"/>
    </source>
</evidence>
<evidence type="ECO:0000313" key="6">
    <source>
        <dbReference type="EMBL" id="CAF4264266.1"/>
    </source>
</evidence>
<dbReference type="Proteomes" id="UP000677228">
    <property type="component" value="Unassembled WGS sequence"/>
</dbReference>
<dbReference type="EMBL" id="CAJNOK010009710">
    <property type="protein sequence ID" value="CAF1096490.1"/>
    <property type="molecule type" value="Genomic_DNA"/>
</dbReference>
<evidence type="ECO:0000313" key="4">
    <source>
        <dbReference type="EMBL" id="CAF1374736.1"/>
    </source>
</evidence>
<gene>
    <name evidence="4" type="ORF">GPM918_LOCUS32033</name>
    <name evidence="3" type="ORF">OVA965_LOCUS19078</name>
    <name evidence="6" type="ORF">SRO942_LOCUS32692</name>
    <name evidence="5" type="ORF">TMI583_LOCUS19092</name>
</gene>
<dbReference type="Gene3D" id="1.25.40.20">
    <property type="entry name" value="Ankyrin repeat-containing domain"/>
    <property type="match status" value="1"/>
</dbReference>
<dbReference type="Gene3D" id="3.90.176.10">
    <property type="entry name" value="Toxin ADP-ribosyltransferase, Chain A, domain 1"/>
    <property type="match status" value="1"/>
</dbReference>
<dbReference type="Proteomes" id="UP000681722">
    <property type="component" value="Unassembled WGS sequence"/>
</dbReference>
<dbReference type="SUPFAM" id="SSF56399">
    <property type="entry name" value="ADP-ribosylation"/>
    <property type="match status" value="1"/>
</dbReference>
<keyword evidence="7" id="KW-1185">Reference proteome</keyword>
<proteinExistence type="predicted"/>
<dbReference type="InterPro" id="IPR036770">
    <property type="entry name" value="Ankyrin_rpt-contain_sf"/>
</dbReference>
<dbReference type="OrthoDB" id="19174at2759"/>
<dbReference type="SMART" id="SM00248">
    <property type="entry name" value="ANK"/>
    <property type="match status" value="1"/>
</dbReference>
<comment type="caution">
    <text evidence="4">The sequence shown here is derived from an EMBL/GenBank/DDBJ whole genome shotgun (WGS) entry which is preliminary data.</text>
</comment>
<name>A0A815J8P6_9BILA</name>
<dbReference type="Proteomes" id="UP000682733">
    <property type="component" value="Unassembled WGS sequence"/>
</dbReference>
<dbReference type="EMBL" id="CAJOBA010009729">
    <property type="protein sequence ID" value="CAF3858009.1"/>
    <property type="molecule type" value="Genomic_DNA"/>
</dbReference>
<feature type="domain" description="ADP ribosyltransferase" evidence="2">
    <location>
        <begin position="233"/>
        <end position="331"/>
    </location>
</feature>
<sequence>MDGPLCSRFYIACRDGDLVTAENELSKLKPSEISRLEPNGSTALHAAAYYGHTEIVRLFVRRCCSRSIRNKYGLTPYEEAKTDEIGELLKRHSGTKRYDKKTIPLEWISDNFDGIWKNLLHPGRLFECGDDSPEKIKARQDCVVRWLEEHLTDKEELELITSWFKLAFENNSAEYLIRAYTEETDFFRKLNQDLANIDINKELSDPEMCAPLIIARTLFRCAYYARDADNCVEIYLYRAVKYDEKEISKYKEHITKGPIKTKTFWSTSKSRKEAENMNKDYNTMLLLKSRDPDSRRTLDIAKLSSYVCEEEVLIVPLTYMQITSVKKKGNKHEIQIVYWDW</sequence>
<dbReference type="InterPro" id="IPR002110">
    <property type="entry name" value="Ankyrin_rpt"/>
</dbReference>
<dbReference type="InterPro" id="IPR003540">
    <property type="entry name" value="ADP-ribosyltransferase"/>
</dbReference>
<evidence type="ECO:0000256" key="1">
    <source>
        <dbReference type="PROSITE-ProRule" id="PRU00023"/>
    </source>
</evidence>
<dbReference type="GO" id="GO:0005576">
    <property type="term" value="C:extracellular region"/>
    <property type="evidence" value="ECO:0007669"/>
    <property type="project" value="InterPro"/>
</dbReference>
<keyword evidence="1" id="KW-0040">ANK repeat</keyword>